<name>A0ABX3C156_9MYCO</name>
<dbReference type="Proteomes" id="UP000179621">
    <property type="component" value="Unassembled WGS sequence"/>
</dbReference>
<reference evidence="2 3" key="1">
    <citation type="submission" date="2016-10" db="EMBL/GenBank/DDBJ databases">
        <title>Evaluation of Human, Animal and Environmental Mycobacterium chelonae Isolates by Core Genome Phylogenomic Analysis, Targeted Gene Comparison, and Anti-microbial Susceptibility Patterns: A Tale of Mistaken Identities.</title>
        <authorList>
            <person name="Fogelson S.B."/>
            <person name="Camus A.C."/>
            <person name="Lorenz W."/>
            <person name="Vasireddy R."/>
            <person name="Vasireddy S."/>
            <person name="Smith T."/>
            <person name="Brown-Elliott B.A."/>
            <person name="Wallace R.J.Jr."/>
            <person name="Hasan N.A."/>
            <person name="Reischl U."/>
            <person name="Sanchez S."/>
        </authorList>
    </citation>
    <scope>NUCLEOTIDE SEQUENCE [LARGE SCALE GENOMIC DNA]</scope>
    <source>
        <strain evidence="2 3">8528</strain>
    </source>
</reference>
<keyword evidence="3" id="KW-1185">Reference proteome</keyword>
<evidence type="ECO:0000313" key="2">
    <source>
        <dbReference type="EMBL" id="OHU10237.1"/>
    </source>
</evidence>
<evidence type="ECO:0000313" key="3">
    <source>
        <dbReference type="Proteomes" id="UP000179621"/>
    </source>
</evidence>
<evidence type="ECO:0000259" key="1">
    <source>
        <dbReference type="Pfam" id="PF01814"/>
    </source>
</evidence>
<protein>
    <recommendedName>
        <fullName evidence="1">Hemerythrin-like domain-containing protein</fullName>
    </recommendedName>
</protein>
<dbReference type="PANTHER" id="PTHR35585:SF1">
    <property type="entry name" value="HHE DOMAIN PROTEIN (AFU_ORTHOLOGUE AFUA_4G00730)"/>
    <property type="match status" value="1"/>
</dbReference>
<accession>A0ABX3C156</accession>
<dbReference type="Pfam" id="PF01814">
    <property type="entry name" value="Hemerythrin"/>
    <property type="match status" value="1"/>
</dbReference>
<dbReference type="InterPro" id="IPR012312">
    <property type="entry name" value="Hemerythrin-like"/>
</dbReference>
<sequence length="188" mass="20534">MARTPAPKFETAHDLVDVLEEQHAAIRGLFDSALSPEKGIDAESFVRLRGLVAVHETVEEMIVHPWSRRASDTGRVIANTRLAEELTINHDLERLESTTVGTPEFIVGLAALRSAMLEHCRLEEEQEFPLLSGALAPEDGRRMGLAVGMSEWVAPPPARPRAESTISGPTLGCFADIAHRVRDILAAV</sequence>
<comment type="caution">
    <text evidence="2">The sequence shown here is derived from an EMBL/GenBank/DDBJ whole genome shotgun (WGS) entry which is preliminary data.</text>
</comment>
<organism evidence="2 3">
    <name type="scientific">Mycobacteroides saopaulense</name>
    <dbReference type="NCBI Taxonomy" id="1578165"/>
    <lineage>
        <taxon>Bacteria</taxon>
        <taxon>Bacillati</taxon>
        <taxon>Actinomycetota</taxon>
        <taxon>Actinomycetes</taxon>
        <taxon>Mycobacteriales</taxon>
        <taxon>Mycobacteriaceae</taxon>
        <taxon>Mycobacteroides</taxon>
    </lineage>
</organism>
<gene>
    <name evidence="2" type="ORF">BKG73_10055</name>
</gene>
<dbReference type="RefSeq" id="WP_070912608.1">
    <property type="nucleotide sequence ID" value="NZ_MLIC01000006.1"/>
</dbReference>
<dbReference type="PANTHER" id="PTHR35585">
    <property type="entry name" value="HHE DOMAIN PROTEIN (AFU_ORTHOLOGUE AFUA_4G00730)"/>
    <property type="match status" value="1"/>
</dbReference>
<proteinExistence type="predicted"/>
<feature type="domain" description="Hemerythrin-like" evidence="1">
    <location>
        <begin position="15"/>
        <end position="131"/>
    </location>
</feature>
<dbReference type="EMBL" id="MLIH01000011">
    <property type="protein sequence ID" value="OHU10237.1"/>
    <property type="molecule type" value="Genomic_DNA"/>
</dbReference>